<evidence type="ECO:0000313" key="2">
    <source>
        <dbReference type="EMBL" id="KAK2943649.1"/>
    </source>
</evidence>
<gene>
    <name evidence="2" type="ORF">BLNAU_21439</name>
</gene>
<reference evidence="2 3" key="1">
    <citation type="journal article" date="2022" name="bioRxiv">
        <title>Genomics of Preaxostyla Flagellates Illuminates Evolutionary Transitions and the Path Towards Mitochondrial Loss.</title>
        <authorList>
            <person name="Novak L.V.F."/>
            <person name="Treitli S.C."/>
            <person name="Pyrih J."/>
            <person name="Halakuc P."/>
            <person name="Pipaliya S.V."/>
            <person name="Vacek V."/>
            <person name="Brzon O."/>
            <person name="Soukal P."/>
            <person name="Eme L."/>
            <person name="Dacks J.B."/>
            <person name="Karnkowska A."/>
            <person name="Elias M."/>
            <person name="Hampl V."/>
        </authorList>
    </citation>
    <scope>NUCLEOTIDE SEQUENCE [LARGE SCALE GENOMIC DNA]</scope>
    <source>
        <strain evidence="2">NAU3</strain>
        <tissue evidence="2">Gut</tissue>
    </source>
</reference>
<evidence type="ECO:0000313" key="3">
    <source>
        <dbReference type="Proteomes" id="UP001281761"/>
    </source>
</evidence>
<accession>A0ABQ9WVY1</accession>
<protein>
    <submittedName>
        <fullName evidence="2">Uncharacterized protein</fullName>
    </submittedName>
</protein>
<evidence type="ECO:0000256" key="1">
    <source>
        <dbReference type="SAM" id="MobiDB-lite"/>
    </source>
</evidence>
<sequence>MSPYQTRFDGRMNSGMSVSQQATQAFSQSVHTVQPFVPRGKLKESSQMMDQSQNRYGYQNQMLYSPVAQTPHSDTRPKQGQMSITINPMEKPFPLILPKNFQSIEQTHSPTSGST</sequence>
<feature type="compositionally biased region" description="Polar residues" evidence="1">
    <location>
        <begin position="14"/>
        <end position="23"/>
    </location>
</feature>
<proteinExistence type="predicted"/>
<comment type="caution">
    <text evidence="2">The sequence shown here is derived from an EMBL/GenBank/DDBJ whole genome shotgun (WGS) entry which is preliminary data.</text>
</comment>
<name>A0ABQ9WVY1_9EUKA</name>
<dbReference type="Proteomes" id="UP001281761">
    <property type="component" value="Unassembled WGS sequence"/>
</dbReference>
<feature type="region of interest" description="Disordered" evidence="1">
    <location>
        <begin position="1"/>
        <end position="23"/>
    </location>
</feature>
<dbReference type="EMBL" id="JARBJD010000335">
    <property type="protein sequence ID" value="KAK2943649.1"/>
    <property type="molecule type" value="Genomic_DNA"/>
</dbReference>
<keyword evidence="3" id="KW-1185">Reference proteome</keyword>
<organism evidence="2 3">
    <name type="scientific">Blattamonas nauphoetae</name>
    <dbReference type="NCBI Taxonomy" id="2049346"/>
    <lineage>
        <taxon>Eukaryota</taxon>
        <taxon>Metamonada</taxon>
        <taxon>Preaxostyla</taxon>
        <taxon>Oxymonadida</taxon>
        <taxon>Blattamonas</taxon>
    </lineage>
</organism>